<organism evidence="4 5">
    <name type="scientific">[Clostridium] ammoniilyticum</name>
    <dbReference type="NCBI Taxonomy" id="2981784"/>
    <lineage>
        <taxon>Bacteria</taxon>
        <taxon>Bacillati</taxon>
        <taxon>Bacillota</taxon>
        <taxon>Erysipelotrichia</taxon>
        <taxon>Erysipelotrichales</taxon>
        <taxon>Coprobacillaceae</taxon>
        <taxon>Faecalibacillus</taxon>
    </lineage>
</organism>
<dbReference type="InterPro" id="IPR038765">
    <property type="entry name" value="Papain-like_cys_pep_sf"/>
</dbReference>
<dbReference type="Proteomes" id="UP001208364">
    <property type="component" value="Unassembled WGS sequence"/>
</dbReference>
<comment type="caution">
    <text evidence="4">The sequence shown here is derived from an EMBL/GenBank/DDBJ whole genome shotgun (WGS) entry which is preliminary data.</text>
</comment>
<protein>
    <submittedName>
        <fullName evidence="4">Transglutaminase-like domain-containing protein</fullName>
    </submittedName>
</protein>
<accession>A0ABT2SWN0</accession>
<dbReference type="EMBL" id="JAOQJR010000013">
    <property type="protein sequence ID" value="MCU6739231.1"/>
    <property type="molecule type" value="Genomic_DNA"/>
</dbReference>
<evidence type="ECO:0000256" key="1">
    <source>
        <dbReference type="SAM" id="MobiDB-lite"/>
    </source>
</evidence>
<feature type="domain" description="Transglutaminase-like" evidence="3">
    <location>
        <begin position="198"/>
        <end position="270"/>
    </location>
</feature>
<name>A0ABT2SWN0_9FIRM</name>
<feature type="compositionally biased region" description="Basic residues" evidence="1">
    <location>
        <begin position="350"/>
        <end position="361"/>
    </location>
</feature>
<keyword evidence="5" id="KW-1185">Reference proteome</keyword>
<proteinExistence type="predicted"/>
<sequence length="490" mass="56008">MRNGRIKYFSILGVVLFLYLTTSVYSLLICTYILLILPILSLVISLPGMRHVDVEKTHEHFIAKRNHLAYLHFKRVPYKYYPYYSYDGETFKLDSYSKGQSSSRHTNVKIGVSSSDLLNASGDYTTPQYDQFVEENYLGVSQDIKNQLLNLLNQAGYHEEMTIYEKVTLVKNLLASQCVYTLHPGSCPSDQDPVLYFLLENKKGYCMHFASSAALLLRTINIPARYTTGFVLDESDFKGGNVAAVTQAKAHAWVEVYVKGVGWVMIEATPGSGDASGSDPMDEPAAGKAEETNQQNIEEQKSNSNDQQGSNSSGSQSSQQNSQSSEPNPENKEQKSQGNTQSNSENKQTEKKKKKKTKKDIKKKEVQNQSEDHKVIFIVVIFVLFFVIATIILVLRRKYLLKQREKLLSQENINKKYIAYYDYLNELKQYNSEIENNYRYIALKAAYSNTVILQEELDEIRNYVEECLTLIQENNSSLKLLIYQYIYVLF</sequence>
<reference evidence="4 5" key="1">
    <citation type="journal article" date="2021" name="ISME Commun">
        <title>Automated analysis of genomic sequences facilitates high-throughput and comprehensive description of bacteria.</title>
        <authorList>
            <person name="Hitch T.C.A."/>
        </authorList>
    </citation>
    <scope>NUCLEOTIDE SEQUENCE [LARGE SCALE GENOMIC DNA]</scope>
    <source>
        <strain evidence="4 5">H4_15</strain>
    </source>
</reference>
<evidence type="ECO:0000313" key="4">
    <source>
        <dbReference type="EMBL" id="MCU6739231.1"/>
    </source>
</evidence>
<feature type="compositionally biased region" description="Polar residues" evidence="1">
    <location>
        <begin position="336"/>
        <end position="346"/>
    </location>
</feature>
<feature type="region of interest" description="Disordered" evidence="1">
    <location>
        <begin position="270"/>
        <end position="366"/>
    </location>
</feature>
<dbReference type="Pfam" id="PF01841">
    <property type="entry name" value="Transglut_core"/>
    <property type="match status" value="1"/>
</dbReference>
<feature type="transmembrane region" description="Helical" evidence="2">
    <location>
        <begin position="375"/>
        <end position="395"/>
    </location>
</feature>
<keyword evidence="2" id="KW-0812">Transmembrane</keyword>
<evidence type="ECO:0000313" key="5">
    <source>
        <dbReference type="Proteomes" id="UP001208364"/>
    </source>
</evidence>
<evidence type="ECO:0000259" key="3">
    <source>
        <dbReference type="SMART" id="SM00460"/>
    </source>
</evidence>
<gene>
    <name evidence="4" type="ORF">OCV55_11220</name>
</gene>
<keyword evidence="2" id="KW-1133">Transmembrane helix</keyword>
<dbReference type="SMART" id="SM00460">
    <property type="entry name" value="TGc"/>
    <property type="match status" value="1"/>
</dbReference>
<dbReference type="InterPro" id="IPR052901">
    <property type="entry name" value="Bact_TGase-like"/>
</dbReference>
<evidence type="ECO:0000256" key="2">
    <source>
        <dbReference type="SAM" id="Phobius"/>
    </source>
</evidence>
<feature type="compositionally biased region" description="Low complexity" evidence="1">
    <location>
        <begin position="302"/>
        <end position="328"/>
    </location>
</feature>
<dbReference type="Gene3D" id="3.10.620.30">
    <property type="match status" value="1"/>
</dbReference>
<feature type="transmembrane region" description="Helical" evidence="2">
    <location>
        <begin position="12"/>
        <end position="40"/>
    </location>
</feature>
<dbReference type="PANTHER" id="PTHR42736">
    <property type="entry name" value="PROTEIN-GLUTAMINE GAMMA-GLUTAMYLTRANSFERASE"/>
    <property type="match status" value="1"/>
</dbReference>
<dbReference type="InterPro" id="IPR002931">
    <property type="entry name" value="Transglutaminase-like"/>
</dbReference>
<dbReference type="SUPFAM" id="SSF54001">
    <property type="entry name" value="Cysteine proteinases"/>
    <property type="match status" value="1"/>
</dbReference>
<dbReference type="PANTHER" id="PTHR42736:SF1">
    <property type="entry name" value="PROTEIN-GLUTAMINE GAMMA-GLUTAMYLTRANSFERASE"/>
    <property type="match status" value="1"/>
</dbReference>
<keyword evidence="2" id="KW-0472">Membrane</keyword>